<gene>
    <name evidence="2" type="ORF">SLS62_010569</name>
</gene>
<organism evidence="2 3">
    <name type="scientific">Diatrype stigma</name>
    <dbReference type="NCBI Taxonomy" id="117547"/>
    <lineage>
        <taxon>Eukaryota</taxon>
        <taxon>Fungi</taxon>
        <taxon>Dikarya</taxon>
        <taxon>Ascomycota</taxon>
        <taxon>Pezizomycotina</taxon>
        <taxon>Sordariomycetes</taxon>
        <taxon>Xylariomycetidae</taxon>
        <taxon>Xylariales</taxon>
        <taxon>Diatrypaceae</taxon>
        <taxon>Diatrype</taxon>
    </lineage>
</organism>
<dbReference type="PANTHER" id="PTHR11183">
    <property type="entry name" value="GLYCOGENIN SUBFAMILY MEMBER"/>
    <property type="match status" value="1"/>
</dbReference>
<sequence>MATETTTTNGAAAATNGASTNGAVTAVPAPVAPKLDADGEGYDPTKIWTTLLTNRAYFGGLLVLDHSLRKHRSRYRLKVMVTRAVERDAEYMRAFAVAGIPTIVVDPIEPAPRDGKVNRGTWEKLAPWGFTEYERVVLLDSDQIILHNIDYMMEVDLPEGWIASTHACTCNPRKLPHYSKSWVPENCAFTAANQETGEPAPIVEGQVPENHHLLNSGTVVLQPSKAAYDALIHAMNTHPDVPNTHGKKEKEDKGKKDETKGVLKIGGGFNQLQRLTFPVIFFDQDLLAIVYRNRWRPLPYVYNALKPMRACHASLWRDADVRVLHYILDKPWKSRAFDAADTIQSTHRLWWDEFAEVEREWVASSEGKGDQEEEKRKLWENVVKPVVAQE</sequence>
<dbReference type="AlphaFoldDB" id="A0AAN9UBQ0"/>
<dbReference type="Gene3D" id="3.90.550.10">
    <property type="entry name" value="Spore Coat Polysaccharide Biosynthesis Protein SpsA, Chain A"/>
    <property type="match status" value="1"/>
</dbReference>
<evidence type="ECO:0008006" key="4">
    <source>
        <dbReference type="Google" id="ProtNLM"/>
    </source>
</evidence>
<dbReference type="EMBL" id="JAKJXP020000135">
    <property type="protein sequence ID" value="KAK7743425.1"/>
    <property type="molecule type" value="Genomic_DNA"/>
</dbReference>
<protein>
    <recommendedName>
        <fullName evidence="4">Glycosyltransferase family 8 protein</fullName>
    </recommendedName>
</protein>
<keyword evidence="3" id="KW-1185">Reference proteome</keyword>
<proteinExistence type="predicted"/>
<dbReference type="SUPFAM" id="SSF53448">
    <property type="entry name" value="Nucleotide-diphospho-sugar transferases"/>
    <property type="match status" value="1"/>
</dbReference>
<dbReference type="InterPro" id="IPR029044">
    <property type="entry name" value="Nucleotide-diphossugar_trans"/>
</dbReference>
<accession>A0AAN9UBQ0</accession>
<dbReference type="Proteomes" id="UP001320420">
    <property type="component" value="Unassembled WGS sequence"/>
</dbReference>
<evidence type="ECO:0000256" key="1">
    <source>
        <dbReference type="SAM" id="MobiDB-lite"/>
    </source>
</evidence>
<feature type="compositionally biased region" description="Basic and acidic residues" evidence="1">
    <location>
        <begin position="246"/>
        <end position="258"/>
    </location>
</feature>
<evidence type="ECO:0000313" key="3">
    <source>
        <dbReference type="Proteomes" id="UP001320420"/>
    </source>
</evidence>
<comment type="caution">
    <text evidence="2">The sequence shown here is derived from an EMBL/GenBank/DDBJ whole genome shotgun (WGS) entry which is preliminary data.</text>
</comment>
<name>A0AAN9UBQ0_9PEZI</name>
<feature type="region of interest" description="Disordered" evidence="1">
    <location>
        <begin position="238"/>
        <end position="258"/>
    </location>
</feature>
<evidence type="ECO:0000313" key="2">
    <source>
        <dbReference type="EMBL" id="KAK7743425.1"/>
    </source>
</evidence>
<reference evidence="2 3" key="1">
    <citation type="submission" date="2024-02" db="EMBL/GenBank/DDBJ databases">
        <title>De novo assembly and annotation of 12 fungi associated with fruit tree decline syndrome in Ontario, Canada.</title>
        <authorList>
            <person name="Sulman M."/>
            <person name="Ellouze W."/>
            <person name="Ilyukhin E."/>
        </authorList>
    </citation>
    <scope>NUCLEOTIDE SEQUENCE [LARGE SCALE GENOMIC DNA]</scope>
    <source>
        <strain evidence="2 3">M11/M66-122</strain>
    </source>
</reference>
<dbReference type="InterPro" id="IPR050587">
    <property type="entry name" value="GNT1/Glycosyltrans_8"/>
</dbReference>